<keyword evidence="3" id="KW-1185">Reference proteome</keyword>
<evidence type="ECO:0000256" key="1">
    <source>
        <dbReference type="SAM" id="Phobius"/>
    </source>
</evidence>
<organism evidence="2 3">
    <name type="scientific">Metamycoplasma auris 15026</name>
    <dbReference type="NCBI Taxonomy" id="1188233"/>
    <lineage>
        <taxon>Bacteria</taxon>
        <taxon>Bacillati</taxon>
        <taxon>Mycoplasmatota</taxon>
        <taxon>Mycoplasmoidales</taxon>
        <taxon>Metamycoplasmataceae</taxon>
        <taxon>Metamycoplasma</taxon>
    </lineage>
</organism>
<dbReference type="PATRIC" id="fig|1188233.3.peg.191"/>
<proteinExistence type="predicted"/>
<keyword evidence="1" id="KW-0472">Membrane</keyword>
<protein>
    <submittedName>
        <fullName evidence="2">Uncharacterized protein</fullName>
    </submittedName>
</protein>
<sequence length="1159" mass="135820">MYWNQMIKKHSIFKTKTFDVNKISLLLPHFKRTNNASLNQYLTLYTFEKMARYLLDSLKEFSSYDGVYSDKDDIEKEDFFNSSGFYDFFIDFVKTYKTQSGLFKKYIDHFTFYKEANKDWWFRTVSDMLKNGYFNGEFEIPKLDQFFKEINASDYLSSKNNLFSSLSALSHYILLHSLNNKDITTEFIFHDFKLLQSTFLDFLPWWNWNNLANLDTKSLFYDLELKTRESSYKEVNKLTKTEIDKILNYPPTNLPKSLQEPFNNLLKEIARHLKYKVEPSNSNKWIGVSHAMLLANLKDLISKAKNIIKIANSNGNTKLNEDKRKEAIELIKPEVEEWNKYISSIKPVVERIKNNKNLLATIELIENLYNKLNQKYISDISKWQHTYNEYIRIKEKYDSLVKSIDIFNKAIKVTNLKSPEVHFLINNLYITKFNLEDNYHNFLINDIDLYNLKPSALAFYIQAPYKGLFKISNIKLNPSNDGTKSTLDFEVSLSNHPTLKNQLIKRRFSLNASSEKIEIYNKIKKKQATIDKWLNDQKITKEKINTELQFLKEDFNKYELYKINIFDNSKDKSYYTNILKVISDFENTFKTKYAEYLEKLKKQLIGQFNSQYDKFISTIDSLTAKKYKDLVSEYKSKSIQYAKKIYNAYSKKTELIKSMSIADNDFKKVSIADMKSYVSILTSWNKQLRIDIDEINKLFDISDLDLDIVLANNLTHEDWIRAFAKKIPFEVKENIDFSFELKKSVPGIKGFVKFKAKKTKKIVGELEIELPFIRKDISKLDLRLRITNKTKEELIIKRLIQVLGFEIKKYQDYEISIRKATKKASGEVWIKGFGQKIYGSLYIPITQLKLDDISSLELNLDLTKDITEDMITEALIEKLRFKVIKNKDFRVSITPATKENIGIIKITALDTKITGELLIYIPKKNLPIDLSKLKLDIEKEITKYTPTSEIIASFNKALGWNPRYDINYGILTSESHFSLDGFARIFSKNNKMFINSLHLAYNRPKPIDISKLKSQWTLRLTQNTDINDMLDEFINLLRTPYFVPRKDIDFSYSTRFPVKQNDHGQIKFVANRFSALQGELILKIDFVEETKKPIEKDPKPSIPTIPKPKEKNDTNLNIKIIAGVLTSLVFLGVIIAIAAVFIKTHKNHIKIELQEENDE</sequence>
<gene>
    <name evidence="2" type="ORF">MAU_1890</name>
</gene>
<evidence type="ECO:0000313" key="2">
    <source>
        <dbReference type="EMBL" id="ENY69147.1"/>
    </source>
</evidence>
<dbReference type="AlphaFoldDB" id="N9V180"/>
<dbReference type="Proteomes" id="UP000013131">
    <property type="component" value="Unassembled WGS sequence"/>
</dbReference>
<feature type="transmembrane region" description="Helical" evidence="1">
    <location>
        <begin position="1120"/>
        <end position="1142"/>
    </location>
</feature>
<reference evidence="2 3" key="1">
    <citation type="journal article" date="2013" name="Genome Announc.">
        <title>Draft Genome Sequences of Mycoplasma auris and Mycoplasma yeatsii, Two Species of the Ear Canal of Caprinae.</title>
        <authorList>
            <person name="Dordet-Frisoni E."/>
            <person name="Baranowski E."/>
            <person name="Barre A."/>
            <person name="Blanchard A."/>
            <person name="Breton M."/>
            <person name="Couture C."/>
            <person name="Dupuy V."/>
            <person name="Gaurivaud P."/>
            <person name="Jacob D."/>
            <person name="Lemaitre C."/>
            <person name="Manso-Silvan L."/>
            <person name="Nikolski M."/>
            <person name="Nouvel L.X."/>
            <person name="Poumarat F."/>
            <person name="Sirand-Pugnet P."/>
            <person name="Thebault P."/>
            <person name="Theil S."/>
            <person name="Thiaucourt F."/>
            <person name="Citti C."/>
            <person name="Tardy F."/>
        </authorList>
    </citation>
    <scope>NUCLEOTIDE SEQUENCE [LARGE SCALE GENOMIC DNA]</scope>
    <source>
        <strain evidence="2 3">15026</strain>
    </source>
</reference>
<keyword evidence="1" id="KW-0812">Transmembrane</keyword>
<comment type="caution">
    <text evidence="2">The sequence shown here is derived from an EMBL/GenBank/DDBJ whole genome shotgun (WGS) entry which is preliminary data.</text>
</comment>
<name>N9V180_9BACT</name>
<evidence type="ECO:0000313" key="3">
    <source>
        <dbReference type="Proteomes" id="UP000013131"/>
    </source>
</evidence>
<dbReference type="eggNOG" id="ENOG5031Z73">
    <property type="taxonomic scope" value="Bacteria"/>
</dbReference>
<dbReference type="EMBL" id="AORI01000005">
    <property type="protein sequence ID" value="ENY69147.1"/>
    <property type="molecule type" value="Genomic_DNA"/>
</dbReference>
<accession>N9V180</accession>
<keyword evidence="1" id="KW-1133">Transmembrane helix</keyword>